<keyword evidence="3" id="KW-1185">Reference proteome</keyword>
<name>A0A9W9VR06_9EURO</name>
<keyword evidence="1" id="KW-1133">Transmembrane helix</keyword>
<dbReference type="OrthoDB" id="10248936at2759"/>
<comment type="caution">
    <text evidence="2">The sequence shown here is derived from an EMBL/GenBank/DDBJ whole genome shotgun (WGS) entry which is preliminary data.</text>
</comment>
<dbReference type="Proteomes" id="UP001147747">
    <property type="component" value="Unassembled WGS sequence"/>
</dbReference>
<dbReference type="EMBL" id="JAPZBU010000009">
    <property type="protein sequence ID" value="KAJ5387569.1"/>
    <property type="molecule type" value="Genomic_DNA"/>
</dbReference>
<evidence type="ECO:0000256" key="1">
    <source>
        <dbReference type="SAM" id="Phobius"/>
    </source>
</evidence>
<keyword evidence="1" id="KW-0812">Transmembrane</keyword>
<sequence length="170" mass="18791">MPETINDVNTVDVHELPLLVVSHNLTVLLSVVLLTSIFVLLFTSLHGRYFSLRHLAGRVVRAQIRFRAAYPTLSTTFNFVGSFASSVILLLWLQPKLDPTPSATASEPLGVFIDIPWPNGTISTYWIKDKNSVYKTMPAIMTEVVINGWSIDIETPAPSTTIGTMTATFL</sequence>
<reference evidence="2" key="2">
    <citation type="journal article" date="2023" name="IMA Fungus">
        <title>Comparative genomic study of the Penicillium genus elucidates a diverse pangenome and 15 lateral gene transfer events.</title>
        <authorList>
            <person name="Petersen C."/>
            <person name="Sorensen T."/>
            <person name="Nielsen M.R."/>
            <person name="Sondergaard T.E."/>
            <person name="Sorensen J.L."/>
            <person name="Fitzpatrick D.A."/>
            <person name="Frisvad J.C."/>
            <person name="Nielsen K.L."/>
        </authorList>
    </citation>
    <scope>NUCLEOTIDE SEQUENCE</scope>
    <source>
        <strain evidence="2">IBT 29677</strain>
    </source>
</reference>
<organism evidence="2 3">
    <name type="scientific">Penicillium cosmopolitanum</name>
    <dbReference type="NCBI Taxonomy" id="1131564"/>
    <lineage>
        <taxon>Eukaryota</taxon>
        <taxon>Fungi</taxon>
        <taxon>Dikarya</taxon>
        <taxon>Ascomycota</taxon>
        <taxon>Pezizomycotina</taxon>
        <taxon>Eurotiomycetes</taxon>
        <taxon>Eurotiomycetidae</taxon>
        <taxon>Eurotiales</taxon>
        <taxon>Aspergillaceae</taxon>
        <taxon>Penicillium</taxon>
    </lineage>
</organism>
<reference evidence="2" key="1">
    <citation type="submission" date="2022-12" db="EMBL/GenBank/DDBJ databases">
        <authorList>
            <person name="Petersen C."/>
        </authorList>
    </citation>
    <scope>NUCLEOTIDE SEQUENCE</scope>
    <source>
        <strain evidence="2">IBT 29677</strain>
    </source>
</reference>
<proteinExistence type="predicted"/>
<feature type="transmembrane region" description="Helical" evidence="1">
    <location>
        <begin position="68"/>
        <end position="93"/>
    </location>
</feature>
<dbReference type="GeneID" id="81373727"/>
<evidence type="ECO:0000313" key="2">
    <source>
        <dbReference type="EMBL" id="KAJ5387569.1"/>
    </source>
</evidence>
<evidence type="ECO:0000313" key="3">
    <source>
        <dbReference type="Proteomes" id="UP001147747"/>
    </source>
</evidence>
<protein>
    <submittedName>
        <fullName evidence="2">Uncharacterized protein</fullName>
    </submittedName>
</protein>
<feature type="transmembrane region" description="Helical" evidence="1">
    <location>
        <begin position="25"/>
        <end position="47"/>
    </location>
</feature>
<gene>
    <name evidence="2" type="ORF">N7509_010110</name>
</gene>
<dbReference type="RefSeq" id="XP_056485367.1">
    <property type="nucleotide sequence ID" value="XM_056634747.1"/>
</dbReference>
<accession>A0A9W9VR06</accession>
<dbReference type="AlphaFoldDB" id="A0A9W9VR06"/>
<keyword evidence="1" id="KW-0472">Membrane</keyword>